<dbReference type="Proteomes" id="UP001246858">
    <property type="component" value="Unassembled WGS sequence"/>
</dbReference>
<proteinExistence type="predicted"/>
<dbReference type="EMBL" id="JAVDTF010000003">
    <property type="protein sequence ID" value="MDR6785296.1"/>
    <property type="molecule type" value="Genomic_DNA"/>
</dbReference>
<name>A0ACC6L1T5_9SPHI</name>
<accession>A0ACC6L1T5</accession>
<evidence type="ECO:0000313" key="1">
    <source>
        <dbReference type="EMBL" id="MDR6785296.1"/>
    </source>
</evidence>
<organism evidence="1 2">
    <name type="scientific">Pedobacter africanus</name>
    <dbReference type="NCBI Taxonomy" id="151894"/>
    <lineage>
        <taxon>Bacteria</taxon>
        <taxon>Pseudomonadati</taxon>
        <taxon>Bacteroidota</taxon>
        <taxon>Sphingobacteriia</taxon>
        <taxon>Sphingobacteriales</taxon>
        <taxon>Sphingobacteriaceae</taxon>
        <taxon>Pedobacter</taxon>
    </lineage>
</organism>
<reference evidence="1" key="1">
    <citation type="submission" date="2023-07" db="EMBL/GenBank/DDBJ databases">
        <title>Sorghum-associated microbial communities from plants grown in Nebraska, USA.</title>
        <authorList>
            <person name="Schachtman D."/>
        </authorList>
    </citation>
    <scope>NUCLEOTIDE SEQUENCE</scope>
    <source>
        <strain evidence="1">2697</strain>
    </source>
</reference>
<keyword evidence="2" id="KW-1185">Reference proteome</keyword>
<protein>
    <submittedName>
        <fullName evidence="1">Dihydrofolate reductase</fullName>
    </submittedName>
</protein>
<comment type="caution">
    <text evidence="1">The sequence shown here is derived from an EMBL/GenBank/DDBJ whole genome shotgun (WGS) entry which is preliminary data.</text>
</comment>
<evidence type="ECO:0000313" key="2">
    <source>
        <dbReference type="Proteomes" id="UP001246858"/>
    </source>
</evidence>
<sequence>MRKLILGLAITLDGYIEGPNGEYDWCFTDQDYGLNEFFKRIDAIFIGRKSYEMMQQYSESVDGEAVPGMPAFTEYVFSTTLKAVKEGAILVSGDSISEARRLKNLPGKDIWLFGGASLFSALMKEGLVDELWLSVHPILLGSGKTLFGKQGGRRKLSLLESKTYDTGLVSIRYGVENNPIPE</sequence>
<gene>
    <name evidence="1" type="ORF">J2X78_003870</name>
</gene>